<dbReference type="EMBL" id="ML145127">
    <property type="protein sequence ID" value="TBU58221.1"/>
    <property type="molecule type" value="Genomic_DNA"/>
</dbReference>
<dbReference type="Proteomes" id="UP000292082">
    <property type="component" value="Unassembled WGS sequence"/>
</dbReference>
<keyword evidence="2" id="KW-1185">Reference proteome</keyword>
<name>A0A4Q9PUM3_9APHY</name>
<sequence>MCRMPQVTHGCAKNALARSVCKRLSSWVSARAGLHPSIAVILTSAYLAQGKLCYAEFARTIGLKDRIPYSGGSGSLDSQDKLVVRLCTIYRQRSTPPVHLGLKPSPMRHI</sequence>
<evidence type="ECO:0000313" key="2">
    <source>
        <dbReference type="Proteomes" id="UP000292082"/>
    </source>
</evidence>
<protein>
    <submittedName>
        <fullName evidence="1">Uncharacterized protein</fullName>
    </submittedName>
</protein>
<accession>A0A4Q9PUM3</accession>
<dbReference type="AlphaFoldDB" id="A0A4Q9PUM3"/>
<proteinExistence type="predicted"/>
<gene>
    <name evidence="1" type="ORF">BD310DRAFT_494438</name>
</gene>
<reference evidence="1 2" key="1">
    <citation type="submission" date="2019-01" db="EMBL/GenBank/DDBJ databases">
        <title>Draft genome sequences of three monokaryotic isolates of the white-rot basidiomycete fungus Dichomitus squalens.</title>
        <authorList>
            <consortium name="DOE Joint Genome Institute"/>
            <person name="Lopez S.C."/>
            <person name="Andreopoulos B."/>
            <person name="Pangilinan J."/>
            <person name="Lipzen A."/>
            <person name="Riley R."/>
            <person name="Ahrendt S."/>
            <person name="Ng V."/>
            <person name="Barry K."/>
            <person name="Daum C."/>
            <person name="Grigoriev I.V."/>
            <person name="Hilden K.S."/>
            <person name="Makela M.R."/>
            <person name="de Vries R.P."/>
        </authorList>
    </citation>
    <scope>NUCLEOTIDE SEQUENCE [LARGE SCALE GENOMIC DNA]</scope>
    <source>
        <strain evidence="1 2">CBS 464.89</strain>
    </source>
</reference>
<evidence type="ECO:0000313" key="1">
    <source>
        <dbReference type="EMBL" id="TBU58221.1"/>
    </source>
</evidence>
<organism evidence="1 2">
    <name type="scientific">Dichomitus squalens</name>
    <dbReference type="NCBI Taxonomy" id="114155"/>
    <lineage>
        <taxon>Eukaryota</taxon>
        <taxon>Fungi</taxon>
        <taxon>Dikarya</taxon>
        <taxon>Basidiomycota</taxon>
        <taxon>Agaricomycotina</taxon>
        <taxon>Agaricomycetes</taxon>
        <taxon>Polyporales</taxon>
        <taxon>Polyporaceae</taxon>
        <taxon>Dichomitus</taxon>
    </lineage>
</organism>